<gene>
    <name evidence="7" type="ORF">EVAR_95187_1</name>
</gene>
<comment type="similarity">
    <text evidence="1">Belongs to the insect defense protein family.</text>
</comment>
<dbReference type="GO" id="GO:0016020">
    <property type="term" value="C:membrane"/>
    <property type="evidence" value="ECO:0007669"/>
    <property type="project" value="TreeGrafter"/>
</dbReference>
<dbReference type="PANTHER" id="PTHR45828:SF9">
    <property type="entry name" value="CELL WALL INTEGRITY AND STRESS RESPONSE COMPONENT 4-LIKE-RELATED"/>
    <property type="match status" value="1"/>
</dbReference>
<sequence>MSENVTIVSLKFCAIVGRSREVAPPAPREPVHAWTTTDHGPWPTFVRPNVRILLSMASKLLLAVTLACLVAVVRGYGSGAPPEACVDMIPQHPVPPQTTPPPYTITTSTKVVKAGTPMEVVITGKTPSDTMRGLLLQARLGNEPVGSFKIPSAASDFAQLLNCGTPDLLDFSLEREIRHRRSRRLMSNVFGGSRPIDSNVKFRPKRFTQGRESLYGDSRNRPHVSIAINENLASGEVNFRRPQKAVGES</sequence>
<dbReference type="GO" id="GO:0045087">
    <property type="term" value="P:innate immune response"/>
    <property type="evidence" value="ECO:0007669"/>
    <property type="project" value="UniProtKB-KW"/>
</dbReference>
<dbReference type="EMBL" id="BGZK01000343">
    <property type="protein sequence ID" value="GBP38061.1"/>
    <property type="molecule type" value="Genomic_DNA"/>
</dbReference>
<name>A0A4C1VHU8_EUMVA</name>
<evidence type="ECO:0000256" key="5">
    <source>
        <dbReference type="ARBA" id="ARBA00023022"/>
    </source>
</evidence>
<keyword evidence="5" id="KW-0044">Antibiotic</keyword>
<dbReference type="GO" id="GO:0042742">
    <property type="term" value="P:defense response to bacterium"/>
    <property type="evidence" value="ECO:0007669"/>
    <property type="project" value="UniProtKB-KW"/>
</dbReference>
<evidence type="ECO:0000256" key="3">
    <source>
        <dbReference type="ARBA" id="ARBA00022588"/>
    </source>
</evidence>
<dbReference type="AlphaFoldDB" id="A0A4C1VHU8"/>
<keyword evidence="2" id="KW-0929">Antimicrobial</keyword>
<dbReference type="OrthoDB" id="6418377at2759"/>
<feature type="domain" description="Reelin" evidence="6">
    <location>
        <begin position="85"/>
        <end position="164"/>
    </location>
</feature>
<evidence type="ECO:0000313" key="8">
    <source>
        <dbReference type="Proteomes" id="UP000299102"/>
    </source>
</evidence>
<dbReference type="InterPro" id="IPR051237">
    <property type="entry name" value="Ferric-chelate_Red/DefProt"/>
</dbReference>
<evidence type="ECO:0000313" key="7">
    <source>
        <dbReference type="EMBL" id="GBP38061.1"/>
    </source>
</evidence>
<keyword evidence="8" id="KW-1185">Reference proteome</keyword>
<dbReference type="Pfam" id="PF02014">
    <property type="entry name" value="Reeler"/>
    <property type="match status" value="1"/>
</dbReference>
<keyword evidence="3" id="KW-0399">Innate immunity</keyword>
<dbReference type="STRING" id="151549.A0A4C1VHU8"/>
<evidence type="ECO:0000256" key="4">
    <source>
        <dbReference type="ARBA" id="ARBA00022859"/>
    </source>
</evidence>
<accession>A0A4C1VHU8</accession>
<proteinExistence type="inferred from homology"/>
<comment type="caution">
    <text evidence="7">The sequence shown here is derived from an EMBL/GenBank/DDBJ whole genome shotgun (WGS) entry which is preliminary data.</text>
</comment>
<evidence type="ECO:0000259" key="6">
    <source>
        <dbReference type="Pfam" id="PF02014"/>
    </source>
</evidence>
<keyword evidence="4" id="KW-0391">Immunity</keyword>
<dbReference type="Proteomes" id="UP000299102">
    <property type="component" value="Unassembled WGS sequence"/>
</dbReference>
<dbReference type="InterPro" id="IPR002861">
    <property type="entry name" value="Reeler_dom"/>
</dbReference>
<evidence type="ECO:0000256" key="2">
    <source>
        <dbReference type="ARBA" id="ARBA00022529"/>
    </source>
</evidence>
<reference evidence="7 8" key="1">
    <citation type="journal article" date="2019" name="Commun. Biol.">
        <title>The bagworm genome reveals a unique fibroin gene that provides high tensile strength.</title>
        <authorList>
            <person name="Kono N."/>
            <person name="Nakamura H."/>
            <person name="Ohtoshi R."/>
            <person name="Tomita M."/>
            <person name="Numata K."/>
            <person name="Arakawa K."/>
        </authorList>
    </citation>
    <scope>NUCLEOTIDE SEQUENCE [LARGE SCALE GENOMIC DNA]</scope>
</reference>
<protein>
    <submittedName>
        <fullName evidence="7">Defense protein Hdd11-like</fullName>
    </submittedName>
</protein>
<dbReference type="PANTHER" id="PTHR45828">
    <property type="entry name" value="CYTOCHROME B561/FERRIC REDUCTASE TRANSMEMBRANE"/>
    <property type="match status" value="1"/>
</dbReference>
<evidence type="ECO:0000256" key="1">
    <source>
        <dbReference type="ARBA" id="ARBA00008501"/>
    </source>
</evidence>
<organism evidence="7 8">
    <name type="scientific">Eumeta variegata</name>
    <name type="common">Bagworm moth</name>
    <name type="synonym">Eumeta japonica</name>
    <dbReference type="NCBI Taxonomy" id="151549"/>
    <lineage>
        <taxon>Eukaryota</taxon>
        <taxon>Metazoa</taxon>
        <taxon>Ecdysozoa</taxon>
        <taxon>Arthropoda</taxon>
        <taxon>Hexapoda</taxon>
        <taxon>Insecta</taxon>
        <taxon>Pterygota</taxon>
        <taxon>Neoptera</taxon>
        <taxon>Endopterygota</taxon>
        <taxon>Lepidoptera</taxon>
        <taxon>Glossata</taxon>
        <taxon>Ditrysia</taxon>
        <taxon>Tineoidea</taxon>
        <taxon>Psychidae</taxon>
        <taxon>Oiketicinae</taxon>
        <taxon>Eumeta</taxon>
    </lineage>
</organism>